<evidence type="ECO:0000256" key="1">
    <source>
        <dbReference type="SAM" id="SignalP"/>
    </source>
</evidence>
<dbReference type="KEGG" id="maer:DAI18_18840"/>
<sequence length="245" mass="26073">MPPRRPSAALLSLLLVACAGAPVQKAVNGDRFSVGEVAQSDANRVANLVMRDNLDSLALLLDKLYRRNPAEWKKSGAASREAAVRAVMTAVRDGQPLPALGQARSVGALPRAFDAGYGGDRAGALIYGLGTMLTELYGGRRSLYLVNGLDAQRVANASFNVQVAVWMLSNRTGPDGKPLLLSNEIGLAGSNLSFEREFGRVIGRLELLAELADESTRRGFINYVQGLLGAPLLQFLPLDAVSAVK</sequence>
<proteinExistence type="predicted"/>
<feature type="chain" id="PRO_5015466096" description="Lipoprotein" evidence="1">
    <location>
        <begin position="22"/>
        <end position="245"/>
    </location>
</feature>
<evidence type="ECO:0000313" key="3">
    <source>
        <dbReference type="Proteomes" id="UP000244173"/>
    </source>
</evidence>
<organism evidence="2 3">
    <name type="scientific">Microvirgula aerodenitrificans</name>
    <dbReference type="NCBI Taxonomy" id="57480"/>
    <lineage>
        <taxon>Bacteria</taxon>
        <taxon>Pseudomonadati</taxon>
        <taxon>Pseudomonadota</taxon>
        <taxon>Betaproteobacteria</taxon>
        <taxon>Neisseriales</taxon>
        <taxon>Aquaspirillaceae</taxon>
        <taxon>Microvirgula</taxon>
    </lineage>
</organism>
<evidence type="ECO:0000313" key="2">
    <source>
        <dbReference type="EMBL" id="AVY95867.1"/>
    </source>
</evidence>
<dbReference type="AlphaFoldDB" id="A0A2S0PF28"/>
<name>A0A2S0PF28_9NEIS</name>
<protein>
    <recommendedName>
        <fullName evidence="4">Lipoprotein</fullName>
    </recommendedName>
</protein>
<reference evidence="2 3" key="1">
    <citation type="submission" date="2018-04" db="EMBL/GenBank/DDBJ databases">
        <title>Denitrifier Microvirgula.</title>
        <authorList>
            <person name="Anderson E."/>
            <person name="Jang J."/>
            <person name="Ishii S."/>
        </authorList>
    </citation>
    <scope>NUCLEOTIDE SEQUENCE [LARGE SCALE GENOMIC DNA]</scope>
    <source>
        <strain evidence="2 3">BE2.4</strain>
    </source>
</reference>
<dbReference type="STRING" id="1122240.GCA_000620105_03331"/>
<gene>
    <name evidence="2" type="ORF">DAI18_18840</name>
</gene>
<feature type="signal peptide" evidence="1">
    <location>
        <begin position="1"/>
        <end position="21"/>
    </location>
</feature>
<dbReference type="OrthoDB" id="5866325at2"/>
<accession>A0A2S0PF28</accession>
<keyword evidence="3" id="KW-1185">Reference proteome</keyword>
<dbReference type="EMBL" id="CP028519">
    <property type="protein sequence ID" value="AVY95867.1"/>
    <property type="molecule type" value="Genomic_DNA"/>
</dbReference>
<evidence type="ECO:0008006" key="4">
    <source>
        <dbReference type="Google" id="ProtNLM"/>
    </source>
</evidence>
<dbReference type="Proteomes" id="UP000244173">
    <property type="component" value="Chromosome"/>
</dbReference>
<dbReference type="RefSeq" id="WP_107890231.1">
    <property type="nucleotide sequence ID" value="NZ_CALFSO010000024.1"/>
</dbReference>
<dbReference type="PROSITE" id="PS51257">
    <property type="entry name" value="PROKAR_LIPOPROTEIN"/>
    <property type="match status" value="1"/>
</dbReference>
<keyword evidence="1" id="KW-0732">Signal</keyword>